<dbReference type="EMBL" id="QKWP01001025">
    <property type="protein sequence ID" value="RIB12440.1"/>
    <property type="molecule type" value="Genomic_DNA"/>
</dbReference>
<sequence>MTFKNGSTQELIRLIQVLYTFSIYIDNNLEIIKLIEKECKNINDSEVSENGEDDKNEKDDVGVENEDIIDREPR</sequence>
<proteinExistence type="predicted"/>
<reference evidence="2 3" key="1">
    <citation type="submission" date="2018-06" db="EMBL/GenBank/DDBJ databases">
        <title>Comparative genomics reveals the genomic features of Rhizophagus irregularis, R. cerebriforme, R. diaphanum and Gigaspora rosea, and their symbiotic lifestyle signature.</title>
        <authorList>
            <person name="Morin E."/>
            <person name="San Clemente H."/>
            <person name="Chen E.C.H."/>
            <person name="De La Providencia I."/>
            <person name="Hainaut M."/>
            <person name="Kuo A."/>
            <person name="Kohler A."/>
            <person name="Murat C."/>
            <person name="Tang N."/>
            <person name="Roy S."/>
            <person name="Loubradou J."/>
            <person name="Henrissat B."/>
            <person name="Grigoriev I.V."/>
            <person name="Corradi N."/>
            <person name="Roux C."/>
            <person name="Martin F.M."/>
        </authorList>
    </citation>
    <scope>NUCLEOTIDE SEQUENCE [LARGE SCALE GENOMIC DNA]</scope>
    <source>
        <strain evidence="2 3">DAOM 194757</strain>
    </source>
</reference>
<evidence type="ECO:0000313" key="2">
    <source>
        <dbReference type="EMBL" id="RIB12440.1"/>
    </source>
</evidence>
<accession>A0A397UQF9</accession>
<keyword evidence="3" id="KW-1185">Reference proteome</keyword>
<dbReference type="AlphaFoldDB" id="A0A397UQF9"/>
<evidence type="ECO:0000313" key="3">
    <source>
        <dbReference type="Proteomes" id="UP000266673"/>
    </source>
</evidence>
<protein>
    <submittedName>
        <fullName evidence="2">Uncharacterized protein</fullName>
    </submittedName>
</protein>
<comment type="caution">
    <text evidence="2">The sequence shown here is derived from an EMBL/GenBank/DDBJ whole genome shotgun (WGS) entry which is preliminary data.</text>
</comment>
<organism evidence="2 3">
    <name type="scientific">Gigaspora rosea</name>
    <dbReference type="NCBI Taxonomy" id="44941"/>
    <lineage>
        <taxon>Eukaryota</taxon>
        <taxon>Fungi</taxon>
        <taxon>Fungi incertae sedis</taxon>
        <taxon>Mucoromycota</taxon>
        <taxon>Glomeromycotina</taxon>
        <taxon>Glomeromycetes</taxon>
        <taxon>Diversisporales</taxon>
        <taxon>Gigasporaceae</taxon>
        <taxon>Gigaspora</taxon>
    </lineage>
</organism>
<name>A0A397UQF9_9GLOM</name>
<dbReference type="Proteomes" id="UP000266673">
    <property type="component" value="Unassembled WGS sequence"/>
</dbReference>
<feature type="region of interest" description="Disordered" evidence="1">
    <location>
        <begin position="43"/>
        <end position="74"/>
    </location>
</feature>
<evidence type="ECO:0000256" key="1">
    <source>
        <dbReference type="SAM" id="MobiDB-lite"/>
    </source>
</evidence>
<gene>
    <name evidence="2" type="ORF">C2G38_2200690</name>
</gene>